<keyword evidence="4" id="KW-1185">Reference proteome</keyword>
<dbReference type="Proteomes" id="UP001642409">
    <property type="component" value="Unassembled WGS sequence"/>
</dbReference>
<evidence type="ECO:0000313" key="4">
    <source>
        <dbReference type="Proteomes" id="UP001642409"/>
    </source>
</evidence>
<organism evidence="2">
    <name type="scientific">Hexamita inflata</name>
    <dbReference type="NCBI Taxonomy" id="28002"/>
    <lineage>
        <taxon>Eukaryota</taxon>
        <taxon>Metamonada</taxon>
        <taxon>Diplomonadida</taxon>
        <taxon>Hexamitidae</taxon>
        <taxon>Hexamitinae</taxon>
        <taxon>Hexamita</taxon>
    </lineage>
</organism>
<accession>A0AA86PWJ4</accession>
<gene>
    <name evidence="3" type="ORF">HINF_LOCUS28168</name>
    <name evidence="2" type="ORF">HINF_LOCUS33988</name>
</gene>
<keyword evidence="1" id="KW-0812">Transmembrane</keyword>
<evidence type="ECO:0000256" key="1">
    <source>
        <dbReference type="SAM" id="Phobius"/>
    </source>
</evidence>
<keyword evidence="1" id="KW-1133">Transmembrane helix</keyword>
<proteinExistence type="predicted"/>
<keyword evidence="1" id="KW-0472">Membrane</keyword>
<dbReference type="EMBL" id="CAXDID020000089">
    <property type="protein sequence ID" value="CAL6021446.1"/>
    <property type="molecule type" value="Genomic_DNA"/>
</dbReference>
<comment type="caution">
    <text evidence="2">The sequence shown here is derived from an EMBL/GenBank/DDBJ whole genome shotgun (WGS) entry which is preliminary data.</text>
</comment>
<protein>
    <submittedName>
        <fullName evidence="3">Hypothetical_protein</fullName>
    </submittedName>
</protein>
<dbReference type="EMBL" id="CATOUU010000762">
    <property type="protein sequence ID" value="CAI9946343.1"/>
    <property type="molecule type" value="Genomic_DNA"/>
</dbReference>
<feature type="transmembrane region" description="Helical" evidence="1">
    <location>
        <begin position="21"/>
        <end position="43"/>
    </location>
</feature>
<reference evidence="2" key="1">
    <citation type="submission" date="2023-06" db="EMBL/GenBank/DDBJ databases">
        <authorList>
            <person name="Kurt Z."/>
        </authorList>
    </citation>
    <scope>NUCLEOTIDE SEQUENCE</scope>
</reference>
<reference evidence="3 4" key="2">
    <citation type="submission" date="2024-07" db="EMBL/GenBank/DDBJ databases">
        <authorList>
            <person name="Akdeniz Z."/>
        </authorList>
    </citation>
    <scope>NUCLEOTIDE SEQUENCE [LARGE SCALE GENOMIC DNA]</scope>
</reference>
<name>A0AA86PWJ4_9EUKA</name>
<evidence type="ECO:0000313" key="2">
    <source>
        <dbReference type="EMBL" id="CAI9946343.1"/>
    </source>
</evidence>
<dbReference type="AlphaFoldDB" id="A0AA86PWJ4"/>
<sequence length="117" mass="13663">MAGRQKPSKIIHKCSLLNIDYSVILVVIWRTMTITAMTIQEYFQNYLLLKQLKFINFATDTSVQNTNERIDAVVQNILNYPSQNIGRTQVTSYNWNQILNRRSIGKRIYNSASDFQK</sequence>
<evidence type="ECO:0000313" key="3">
    <source>
        <dbReference type="EMBL" id="CAL6021446.1"/>
    </source>
</evidence>